<keyword evidence="2" id="KW-1185">Reference proteome</keyword>
<dbReference type="STRING" id="1423719.FC66_GL000594"/>
<dbReference type="RefSeq" id="WP_057973678.1">
    <property type="nucleotide sequence ID" value="NZ_AZDI01000002.1"/>
</dbReference>
<dbReference type="InterPro" id="IPR058532">
    <property type="entry name" value="YjbR/MT2646/Rv2570-like"/>
</dbReference>
<evidence type="ECO:0000313" key="1">
    <source>
        <dbReference type="EMBL" id="KRK46093.1"/>
    </source>
</evidence>
<evidence type="ECO:0008006" key="3">
    <source>
        <dbReference type="Google" id="ProtNLM"/>
    </source>
</evidence>
<accession>A0A0R1HHM4</accession>
<dbReference type="InterPro" id="IPR007351">
    <property type="entry name" value="YjbR"/>
</dbReference>
<dbReference type="PANTHER" id="PTHR35145:SF1">
    <property type="entry name" value="CYTOPLASMIC PROTEIN"/>
    <property type="match status" value="1"/>
</dbReference>
<dbReference type="Gene3D" id="3.90.1150.30">
    <property type="match status" value="1"/>
</dbReference>
<gene>
    <name evidence="1" type="ORF">FC66_GL000594</name>
</gene>
<dbReference type="OrthoDB" id="9789813at2"/>
<dbReference type="InterPro" id="IPR038056">
    <property type="entry name" value="YjbR-like_sf"/>
</dbReference>
<organism evidence="1 2">
    <name type="scientific">Dellaglioa algida DSM 15638</name>
    <dbReference type="NCBI Taxonomy" id="1423719"/>
    <lineage>
        <taxon>Bacteria</taxon>
        <taxon>Bacillati</taxon>
        <taxon>Bacillota</taxon>
        <taxon>Bacilli</taxon>
        <taxon>Lactobacillales</taxon>
        <taxon>Lactobacillaceae</taxon>
        <taxon>Dellaglioa</taxon>
    </lineage>
</organism>
<dbReference type="PANTHER" id="PTHR35145">
    <property type="entry name" value="CYTOPLASMIC PROTEIN-RELATED"/>
    <property type="match status" value="1"/>
</dbReference>
<dbReference type="AlphaFoldDB" id="A0A0R1HHM4"/>
<dbReference type="Pfam" id="PF04237">
    <property type="entry name" value="YjbR"/>
    <property type="match status" value="1"/>
</dbReference>
<dbReference type="Proteomes" id="UP000051450">
    <property type="component" value="Unassembled WGS sequence"/>
</dbReference>
<evidence type="ECO:0000313" key="2">
    <source>
        <dbReference type="Proteomes" id="UP000051450"/>
    </source>
</evidence>
<sequence>MDLKRQELIQFILDRTNTTESYPFNNPSRKQTILWTIMKQVSSGKMMAMIFERDDKLLLNLKLKPEHVDQMKHVDGVTSGFHMNKKYWLTIDIQDTDVTQIELENMIIESDSLTKR</sequence>
<protein>
    <recommendedName>
        <fullName evidence="3">MmcQ/YjbR family DNA-binding protein</fullName>
    </recommendedName>
</protein>
<dbReference type="EMBL" id="AZDI01000002">
    <property type="protein sequence ID" value="KRK46093.1"/>
    <property type="molecule type" value="Genomic_DNA"/>
</dbReference>
<reference evidence="1 2" key="1">
    <citation type="journal article" date="2015" name="Genome Announc.">
        <title>Expanding the biotechnology potential of lactobacilli through comparative genomics of 213 strains and associated genera.</title>
        <authorList>
            <person name="Sun Z."/>
            <person name="Harris H.M."/>
            <person name="McCann A."/>
            <person name="Guo C."/>
            <person name="Argimon S."/>
            <person name="Zhang W."/>
            <person name="Yang X."/>
            <person name="Jeffery I.B."/>
            <person name="Cooney J.C."/>
            <person name="Kagawa T.F."/>
            <person name="Liu W."/>
            <person name="Song Y."/>
            <person name="Salvetti E."/>
            <person name="Wrobel A."/>
            <person name="Rasinkangas P."/>
            <person name="Parkhill J."/>
            <person name="Rea M.C."/>
            <person name="O'Sullivan O."/>
            <person name="Ritari J."/>
            <person name="Douillard F.P."/>
            <person name="Paul Ross R."/>
            <person name="Yang R."/>
            <person name="Briner A.E."/>
            <person name="Felis G.E."/>
            <person name="de Vos W.M."/>
            <person name="Barrangou R."/>
            <person name="Klaenhammer T.R."/>
            <person name="Caufield P.W."/>
            <person name="Cui Y."/>
            <person name="Zhang H."/>
            <person name="O'Toole P.W."/>
        </authorList>
    </citation>
    <scope>NUCLEOTIDE SEQUENCE [LARGE SCALE GENOMIC DNA]</scope>
    <source>
        <strain evidence="1 2">DSM 15638</strain>
    </source>
</reference>
<name>A0A0R1HHM4_9LACO</name>
<dbReference type="SUPFAM" id="SSF142906">
    <property type="entry name" value="YjbR-like"/>
    <property type="match status" value="1"/>
</dbReference>
<dbReference type="PATRIC" id="fig|1423719.4.peg.604"/>
<proteinExistence type="predicted"/>
<comment type="caution">
    <text evidence="1">The sequence shown here is derived from an EMBL/GenBank/DDBJ whole genome shotgun (WGS) entry which is preliminary data.</text>
</comment>